<gene>
    <name evidence="1" type="ORF">GGQ88_000237</name>
</gene>
<dbReference type="EMBL" id="JACICY010000001">
    <property type="protein sequence ID" value="MBB3858997.1"/>
    <property type="molecule type" value="Genomic_DNA"/>
</dbReference>
<evidence type="ECO:0000313" key="2">
    <source>
        <dbReference type="Proteomes" id="UP000562395"/>
    </source>
</evidence>
<dbReference type="Proteomes" id="UP000562395">
    <property type="component" value="Unassembled WGS sequence"/>
</dbReference>
<organism evidence="1 2">
    <name type="scientific">Novosphingobium hassiacum</name>
    <dbReference type="NCBI Taxonomy" id="173676"/>
    <lineage>
        <taxon>Bacteria</taxon>
        <taxon>Pseudomonadati</taxon>
        <taxon>Pseudomonadota</taxon>
        <taxon>Alphaproteobacteria</taxon>
        <taxon>Sphingomonadales</taxon>
        <taxon>Sphingomonadaceae</taxon>
        <taxon>Novosphingobium</taxon>
    </lineage>
</organism>
<name>A0A7W5ZVN7_9SPHN</name>
<keyword evidence="2" id="KW-1185">Reference proteome</keyword>
<dbReference type="RefSeq" id="WP_183611195.1">
    <property type="nucleotide sequence ID" value="NZ_JACICY010000001.1"/>
</dbReference>
<proteinExistence type="predicted"/>
<evidence type="ECO:0000313" key="1">
    <source>
        <dbReference type="EMBL" id="MBB3858997.1"/>
    </source>
</evidence>
<dbReference type="AlphaFoldDB" id="A0A7W5ZVN7"/>
<comment type="caution">
    <text evidence="1">The sequence shown here is derived from an EMBL/GenBank/DDBJ whole genome shotgun (WGS) entry which is preliminary data.</text>
</comment>
<reference evidence="1 2" key="1">
    <citation type="submission" date="2020-08" db="EMBL/GenBank/DDBJ databases">
        <title>Genomic Encyclopedia of Type Strains, Phase IV (KMG-IV): sequencing the most valuable type-strain genomes for metagenomic binning, comparative biology and taxonomic classification.</title>
        <authorList>
            <person name="Goeker M."/>
        </authorList>
    </citation>
    <scope>NUCLEOTIDE SEQUENCE [LARGE SCALE GENOMIC DNA]</scope>
    <source>
        <strain evidence="1 2">DSM 14552</strain>
    </source>
</reference>
<accession>A0A7W5ZVN7</accession>
<sequence length="132" mass="14379">MLSLCDAPSIERVMGQALDPELRTLLDDRLKLAADAGLQDLTHIVVVQPGDTIEDLKSEIGFSPLYNPVSGIRFGCEGFEPYWAWLTISGGWYELIHTIGDSGFALTLLVEVGEGTCLREMCAAFAGDVRCD</sequence>
<protein>
    <submittedName>
        <fullName evidence="1">Uncharacterized protein</fullName>
    </submittedName>
</protein>